<name>A0A495DF89_9PROT</name>
<evidence type="ECO:0000256" key="2">
    <source>
        <dbReference type="SAM" id="SignalP"/>
    </source>
</evidence>
<feature type="region of interest" description="Disordered" evidence="1">
    <location>
        <begin position="47"/>
        <end position="73"/>
    </location>
</feature>
<dbReference type="RefSeq" id="WP_121210555.1">
    <property type="nucleotide sequence ID" value="NZ_RBIM01000003.1"/>
</dbReference>
<dbReference type="Proteomes" id="UP000273675">
    <property type="component" value="Unassembled WGS sequence"/>
</dbReference>
<evidence type="ECO:0000313" key="3">
    <source>
        <dbReference type="EMBL" id="RKR00196.1"/>
    </source>
</evidence>
<accession>A0A495DF89</accession>
<evidence type="ECO:0000313" key="4">
    <source>
        <dbReference type="Proteomes" id="UP000273675"/>
    </source>
</evidence>
<proteinExistence type="predicted"/>
<keyword evidence="2" id="KW-0732">Signal</keyword>
<organism evidence="3 4">
    <name type="scientific">Maricaulis maris</name>
    <dbReference type="NCBI Taxonomy" id="74318"/>
    <lineage>
        <taxon>Bacteria</taxon>
        <taxon>Pseudomonadati</taxon>
        <taxon>Pseudomonadota</taxon>
        <taxon>Alphaproteobacteria</taxon>
        <taxon>Maricaulales</taxon>
        <taxon>Maricaulaceae</taxon>
        <taxon>Maricaulis</taxon>
    </lineage>
</organism>
<dbReference type="AlphaFoldDB" id="A0A495DF89"/>
<reference evidence="3 4" key="1">
    <citation type="submission" date="2018-10" db="EMBL/GenBank/DDBJ databases">
        <title>Genomic Encyclopedia of Type Strains, Phase IV (KMG-IV): sequencing the most valuable type-strain genomes for metagenomic binning, comparative biology and taxonomic classification.</title>
        <authorList>
            <person name="Goeker M."/>
        </authorList>
    </citation>
    <scope>NUCLEOTIDE SEQUENCE [LARGE SCALE GENOMIC DNA]</scope>
    <source>
        <strain evidence="3 4">DSM 4734</strain>
    </source>
</reference>
<feature type="compositionally biased region" description="Basic residues" evidence="1">
    <location>
        <begin position="47"/>
        <end position="59"/>
    </location>
</feature>
<comment type="caution">
    <text evidence="3">The sequence shown here is derived from an EMBL/GenBank/DDBJ whole genome shotgun (WGS) entry which is preliminary data.</text>
</comment>
<feature type="signal peptide" evidence="2">
    <location>
        <begin position="1"/>
        <end position="24"/>
    </location>
</feature>
<dbReference type="EMBL" id="RBIM01000003">
    <property type="protein sequence ID" value="RKR00196.1"/>
    <property type="molecule type" value="Genomic_DNA"/>
</dbReference>
<feature type="compositionally biased region" description="Basic and acidic residues" evidence="1">
    <location>
        <begin position="60"/>
        <end position="73"/>
    </location>
</feature>
<feature type="chain" id="PRO_5019809021" evidence="2">
    <location>
        <begin position="25"/>
        <end position="136"/>
    </location>
</feature>
<dbReference type="OrthoDB" id="9986703at2"/>
<evidence type="ECO:0000256" key="1">
    <source>
        <dbReference type="SAM" id="MobiDB-lite"/>
    </source>
</evidence>
<protein>
    <submittedName>
        <fullName evidence="3">Uncharacterized protein</fullName>
    </submittedName>
</protein>
<gene>
    <name evidence="3" type="ORF">C7435_1396</name>
</gene>
<sequence>MLKSVKMIACGLALTMGAGGLASAMTAPAIAPASDIKLVAENGEKRLQRRHHPRRHGYRDRRTSRDHHDYRRGHRNDYRNARRHASRCWSENQRSHYRGRPAVVSVRVCRDRHGRTHAVRGSTRLVRYLRGHRRHW</sequence>